<dbReference type="AlphaFoldDB" id="A0A9Q1CNK4"/>
<evidence type="ECO:0000313" key="2">
    <source>
        <dbReference type="Proteomes" id="UP001152320"/>
    </source>
</evidence>
<accession>A0A9Q1CNK4</accession>
<keyword evidence="2" id="KW-1185">Reference proteome</keyword>
<comment type="caution">
    <text evidence="1">The sequence shown here is derived from an EMBL/GenBank/DDBJ whole genome shotgun (WGS) entry which is preliminary data.</text>
</comment>
<proteinExistence type="predicted"/>
<reference evidence="1" key="1">
    <citation type="submission" date="2021-10" db="EMBL/GenBank/DDBJ databases">
        <title>Tropical sea cucumber genome reveals ecological adaptation and Cuvierian tubules defense mechanism.</title>
        <authorList>
            <person name="Chen T."/>
        </authorList>
    </citation>
    <scope>NUCLEOTIDE SEQUENCE</scope>
    <source>
        <strain evidence="1">Nanhai2018</strain>
        <tissue evidence="1">Muscle</tissue>
    </source>
</reference>
<gene>
    <name evidence="1" type="ORF">HOLleu_06899</name>
</gene>
<name>A0A9Q1CNK4_HOLLE</name>
<dbReference type="EMBL" id="JAIZAY010000002">
    <property type="protein sequence ID" value="KAJ8047799.1"/>
    <property type="molecule type" value="Genomic_DNA"/>
</dbReference>
<dbReference type="Proteomes" id="UP001152320">
    <property type="component" value="Chromosome 2"/>
</dbReference>
<protein>
    <submittedName>
        <fullName evidence="1">Uncharacterized protein</fullName>
    </submittedName>
</protein>
<organism evidence="1 2">
    <name type="scientific">Holothuria leucospilota</name>
    <name type="common">Black long sea cucumber</name>
    <name type="synonym">Mertensiothuria leucospilota</name>
    <dbReference type="NCBI Taxonomy" id="206669"/>
    <lineage>
        <taxon>Eukaryota</taxon>
        <taxon>Metazoa</taxon>
        <taxon>Echinodermata</taxon>
        <taxon>Eleutherozoa</taxon>
        <taxon>Echinozoa</taxon>
        <taxon>Holothuroidea</taxon>
        <taxon>Aspidochirotacea</taxon>
        <taxon>Aspidochirotida</taxon>
        <taxon>Holothuriidae</taxon>
        <taxon>Holothuria</taxon>
    </lineage>
</organism>
<evidence type="ECO:0000313" key="1">
    <source>
        <dbReference type="EMBL" id="KAJ8047799.1"/>
    </source>
</evidence>
<sequence>MTTLAIAKLVQEVQEKLHVCTTDQLEAVSGDVSLPEASLIKAKAKGRLGLLGLLNRHLSSEELEESSDQGRAKIEELKEALDKVVHEEEATPSPGENEDVSPQHPIVSRIPANHQYIHRDFKIPGQITATQHKDGLGFTSLIHQIEAGLRKGYPEVEVVEDVIRATTLGERSSVASSG</sequence>